<comment type="caution">
    <text evidence="1">The sequence shown here is derived from an EMBL/GenBank/DDBJ whole genome shotgun (WGS) entry which is preliminary data.</text>
</comment>
<protein>
    <submittedName>
        <fullName evidence="1">Uncharacterized protein</fullName>
    </submittedName>
</protein>
<reference evidence="1" key="1">
    <citation type="submission" date="2020-04" db="EMBL/GenBank/DDBJ databases">
        <authorList>
            <person name="Zhang T."/>
        </authorList>
    </citation>
    <scope>NUCLEOTIDE SEQUENCE</scope>
    <source>
        <strain evidence="1">HKST-UBA02</strain>
    </source>
</reference>
<accession>A0A955LW55</accession>
<organism evidence="1 2">
    <name type="scientific">candidate division WWE3 bacterium</name>
    <dbReference type="NCBI Taxonomy" id="2053526"/>
    <lineage>
        <taxon>Bacteria</taxon>
        <taxon>Katanobacteria</taxon>
    </lineage>
</organism>
<evidence type="ECO:0000313" key="1">
    <source>
        <dbReference type="EMBL" id="MCA9397772.1"/>
    </source>
</evidence>
<dbReference type="AlphaFoldDB" id="A0A955LW55"/>
<name>A0A955LW55_UNCKA</name>
<sequence length="128" mass="15276">MSGYMLVNCEGWYDSSVEIHNVRWLNCDSTLREIADLAIEYFVAHKTRRAEWNTYQIVRLFKSGDNDNDYNVFVGDFCIDVWHEFTFNRPEWLEVGVYLQYIPDNDSEKCTRWFIENKKIVGDGIEEK</sequence>
<dbReference type="Proteomes" id="UP000699691">
    <property type="component" value="Unassembled WGS sequence"/>
</dbReference>
<evidence type="ECO:0000313" key="2">
    <source>
        <dbReference type="Proteomes" id="UP000699691"/>
    </source>
</evidence>
<reference evidence="1" key="2">
    <citation type="journal article" date="2021" name="Microbiome">
        <title>Successional dynamics and alternative stable states in a saline activated sludge microbial community over 9 years.</title>
        <authorList>
            <person name="Wang Y."/>
            <person name="Ye J."/>
            <person name="Ju F."/>
            <person name="Liu L."/>
            <person name="Boyd J.A."/>
            <person name="Deng Y."/>
            <person name="Parks D.H."/>
            <person name="Jiang X."/>
            <person name="Yin X."/>
            <person name="Woodcroft B.J."/>
            <person name="Tyson G.W."/>
            <person name="Hugenholtz P."/>
            <person name="Polz M.F."/>
            <person name="Zhang T."/>
        </authorList>
    </citation>
    <scope>NUCLEOTIDE SEQUENCE</scope>
    <source>
        <strain evidence="1">HKST-UBA02</strain>
    </source>
</reference>
<dbReference type="EMBL" id="JAGQKY010000137">
    <property type="protein sequence ID" value="MCA9397772.1"/>
    <property type="molecule type" value="Genomic_DNA"/>
</dbReference>
<gene>
    <name evidence="1" type="ORF">KC573_02995</name>
</gene>
<proteinExistence type="predicted"/>